<dbReference type="EMBL" id="BMKA01000002">
    <property type="protein sequence ID" value="GGA16732.1"/>
    <property type="molecule type" value="Genomic_DNA"/>
</dbReference>
<keyword evidence="2" id="KW-1185">Reference proteome</keyword>
<reference evidence="1" key="1">
    <citation type="journal article" date="2014" name="Int. J. Syst. Evol. Microbiol.">
        <title>Complete genome sequence of Corynebacterium casei LMG S-19264T (=DSM 44701T), isolated from a smear-ripened cheese.</title>
        <authorList>
            <consortium name="US DOE Joint Genome Institute (JGI-PGF)"/>
            <person name="Walter F."/>
            <person name="Albersmeier A."/>
            <person name="Kalinowski J."/>
            <person name="Ruckert C."/>
        </authorList>
    </citation>
    <scope>NUCLEOTIDE SEQUENCE</scope>
    <source>
        <strain evidence="1">CGMCC 1.15880</strain>
    </source>
</reference>
<comment type="caution">
    <text evidence="1">The sequence shown here is derived from an EMBL/GenBank/DDBJ whole genome shotgun (WGS) entry which is preliminary data.</text>
</comment>
<gene>
    <name evidence="1" type="ORF">GCM10011498_16580</name>
</gene>
<proteinExistence type="predicted"/>
<name>A0A916QX48_9RHOB</name>
<dbReference type="Proteomes" id="UP000628017">
    <property type="component" value="Unassembled WGS sequence"/>
</dbReference>
<accession>A0A916QX48</accession>
<organism evidence="1 2">
    <name type="scientific">Neptunicoccus cionae</name>
    <dbReference type="NCBI Taxonomy" id="2035344"/>
    <lineage>
        <taxon>Bacteria</taxon>
        <taxon>Pseudomonadati</taxon>
        <taxon>Pseudomonadota</taxon>
        <taxon>Alphaproteobacteria</taxon>
        <taxon>Rhodobacterales</taxon>
        <taxon>Paracoccaceae</taxon>
        <taxon>Neptunicoccus</taxon>
    </lineage>
</organism>
<protein>
    <submittedName>
        <fullName evidence="1">Uncharacterized protein</fullName>
    </submittedName>
</protein>
<reference evidence="1" key="2">
    <citation type="submission" date="2020-09" db="EMBL/GenBank/DDBJ databases">
        <authorList>
            <person name="Sun Q."/>
            <person name="Zhou Y."/>
        </authorList>
    </citation>
    <scope>NUCLEOTIDE SEQUENCE</scope>
    <source>
        <strain evidence="1">CGMCC 1.15880</strain>
    </source>
</reference>
<sequence length="62" mass="6768">MPTVGICALNLAIPTPQRAGQKNIDNLEGKVTKLCQFSVAFLHDKNATQGCIGEILFYFNTL</sequence>
<evidence type="ECO:0000313" key="1">
    <source>
        <dbReference type="EMBL" id="GGA16732.1"/>
    </source>
</evidence>
<dbReference type="AlphaFoldDB" id="A0A916QX48"/>
<evidence type="ECO:0000313" key="2">
    <source>
        <dbReference type="Proteomes" id="UP000628017"/>
    </source>
</evidence>